<name>A0A0D1CT91_9RHOB</name>
<sequence length="181" mass="18765">MFRLTFTLAAALYAGFVIWGTPVESEASATEAGTQQVARIGAERPMVLQTNASSRAEVTRTATVDPSLIVAATPAPANSFDQPALVGEPIRISLIEPTDEGAAEAAEEGAAAADPAIQLFRVTGSRVNLRSGPSTANGVVDSLVRGTVVEPVGEPVNGWQELRDVSTGVTGFMAARFLEPA</sequence>
<dbReference type="EMBL" id="JYFE01000006">
    <property type="protein sequence ID" value="KIT17987.1"/>
    <property type="molecule type" value="Genomic_DNA"/>
</dbReference>
<proteinExistence type="predicted"/>
<dbReference type="InterPro" id="IPR003646">
    <property type="entry name" value="SH3-like_bac-type"/>
</dbReference>
<keyword evidence="3" id="KW-1185">Reference proteome</keyword>
<feature type="domain" description="SH3b" evidence="1">
    <location>
        <begin position="117"/>
        <end position="181"/>
    </location>
</feature>
<evidence type="ECO:0000259" key="1">
    <source>
        <dbReference type="PROSITE" id="PS51781"/>
    </source>
</evidence>
<comment type="caution">
    <text evidence="2">The sequence shown here is derived from an EMBL/GenBank/DDBJ whole genome shotgun (WGS) entry which is preliminary data.</text>
</comment>
<dbReference type="STRING" id="935700.jaqu_02140"/>
<dbReference type="Pfam" id="PF08239">
    <property type="entry name" value="SH3_3"/>
    <property type="match status" value="1"/>
</dbReference>
<dbReference type="RefSeq" id="WP_052500693.1">
    <property type="nucleotide sequence ID" value="NZ_FZPF01000003.1"/>
</dbReference>
<organism evidence="2 3">
    <name type="scientific">Jannaschia aquimarina</name>
    <dbReference type="NCBI Taxonomy" id="935700"/>
    <lineage>
        <taxon>Bacteria</taxon>
        <taxon>Pseudomonadati</taxon>
        <taxon>Pseudomonadota</taxon>
        <taxon>Alphaproteobacteria</taxon>
        <taxon>Rhodobacterales</taxon>
        <taxon>Roseobacteraceae</taxon>
        <taxon>Jannaschia</taxon>
    </lineage>
</organism>
<dbReference type="PATRIC" id="fig|935700.4.peg.236"/>
<gene>
    <name evidence="2" type="ORF">jaqu_02140</name>
</gene>
<evidence type="ECO:0000313" key="2">
    <source>
        <dbReference type="EMBL" id="KIT17987.1"/>
    </source>
</evidence>
<dbReference type="Gene3D" id="2.30.30.40">
    <property type="entry name" value="SH3 Domains"/>
    <property type="match status" value="1"/>
</dbReference>
<accession>A0A0D1CT91</accession>
<dbReference type="AlphaFoldDB" id="A0A0D1CT91"/>
<dbReference type="Proteomes" id="UP000032232">
    <property type="component" value="Unassembled WGS sequence"/>
</dbReference>
<protein>
    <submittedName>
        <fullName evidence="2">Bacterial SH3 domain protein</fullName>
    </submittedName>
</protein>
<evidence type="ECO:0000313" key="3">
    <source>
        <dbReference type="Proteomes" id="UP000032232"/>
    </source>
</evidence>
<reference evidence="2 3" key="1">
    <citation type="submission" date="2015-02" db="EMBL/GenBank/DDBJ databases">
        <title>Genome Sequence of Jannaschia aquimarina DSM28248, a member of the Roseobacter clade.</title>
        <authorList>
            <person name="Voget S."/>
            <person name="Daniel R."/>
        </authorList>
    </citation>
    <scope>NUCLEOTIDE SEQUENCE [LARGE SCALE GENOMIC DNA]</scope>
    <source>
        <strain evidence="2 3">GSW-M26</strain>
    </source>
</reference>
<dbReference type="PROSITE" id="PS51781">
    <property type="entry name" value="SH3B"/>
    <property type="match status" value="1"/>
</dbReference>